<keyword evidence="1" id="KW-1185">Reference proteome</keyword>
<dbReference type="Proteomes" id="UP000025227">
    <property type="component" value="Unplaced"/>
</dbReference>
<dbReference type="AlphaFoldDB" id="A0A7I5EER7"/>
<dbReference type="WBParaSite" id="HCON_00191090-00001">
    <property type="protein sequence ID" value="HCON_00191090-00001"/>
    <property type="gene ID" value="HCON_00191090"/>
</dbReference>
<protein>
    <submittedName>
        <fullName evidence="2">Ovule protein</fullName>
    </submittedName>
</protein>
<accession>A0A7I5EER7</accession>
<organism evidence="1 2">
    <name type="scientific">Haemonchus contortus</name>
    <name type="common">Barber pole worm</name>
    <dbReference type="NCBI Taxonomy" id="6289"/>
    <lineage>
        <taxon>Eukaryota</taxon>
        <taxon>Metazoa</taxon>
        <taxon>Ecdysozoa</taxon>
        <taxon>Nematoda</taxon>
        <taxon>Chromadorea</taxon>
        <taxon>Rhabditida</taxon>
        <taxon>Rhabditina</taxon>
        <taxon>Rhabditomorpha</taxon>
        <taxon>Strongyloidea</taxon>
        <taxon>Trichostrongylidae</taxon>
        <taxon>Haemonchus</taxon>
    </lineage>
</organism>
<dbReference type="OrthoDB" id="10623166at2759"/>
<name>A0A7I5EER7_HAECO</name>
<sequence length="147" mass="16387">MLKYLLPNISTISVKHCFPSAGQSDFTGEEVSILGGDPRLDAGHQVIRLLPLLRIRQVRLLKWYPIFLHYVPVVYLPPTYNNPGPVNVRSGSFYPPFFDIWSGPTSAIAPPPVFPPIFPQASAWESYYSSPPLASVPQKNPVSVGYY</sequence>
<reference evidence="2" key="1">
    <citation type="submission" date="2020-12" db="UniProtKB">
        <authorList>
            <consortium name="WormBaseParasite"/>
        </authorList>
    </citation>
    <scope>IDENTIFICATION</scope>
    <source>
        <strain evidence="2">MHco3</strain>
    </source>
</reference>
<evidence type="ECO:0000313" key="2">
    <source>
        <dbReference type="WBParaSite" id="HCON_00191090-00001"/>
    </source>
</evidence>
<evidence type="ECO:0000313" key="1">
    <source>
        <dbReference type="Proteomes" id="UP000025227"/>
    </source>
</evidence>
<proteinExistence type="predicted"/>